<dbReference type="Proteomes" id="UP001146120">
    <property type="component" value="Unassembled WGS sequence"/>
</dbReference>
<sequence length="421" mass="47368">MTCCQTISRIAPRNDRSSHVQRITQTVHEATQHAVNHSLHEEAIDWAELGVALSSSAQALARNFRVLSLSNLQLGRVEMAGTFANQAYEADKSKKSLLALFRANIRDEPGRDAPSKEHTKYLLSLLVRQHDFRFEDLLVFGKASNEAKDDESTLLVLEEMIGLLRSQRQSKSAPIPAGVILQNAGQLAYNAVEKRNSDTSTVFIKRFKALSESFVEFAEQLAPGDVADFGPVETFEWFYAMSFMLGKSLEDSEMFLSASRVAQLANELYGDKSPLHAQQSQSLLACIAMDMASFETHDIEYLKQILVLIDQYGTMKKELSHETADTESFLFSINVHWLRQSSLQIMLQGTSVDTSKFSYLFRRLINLADEPSQVSEWLDQLLQLSESMGLNISGDDIEWFTGRAWNMVCMLVMVRMGPCLI</sequence>
<protein>
    <submittedName>
        <fullName evidence="1">Uncharacterized protein</fullName>
    </submittedName>
</protein>
<gene>
    <name evidence="1" type="ORF">N0F65_001194</name>
</gene>
<comment type="caution">
    <text evidence="1">The sequence shown here is derived from an EMBL/GenBank/DDBJ whole genome shotgun (WGS) entry which is preliminary data.</text>
</comment>
<reference evidence="1" key="1">
    <citation type="submission" date="2022-11" db="EMBL/GenBank/DDBJ databases">
        <authorList>
            <person name="Morgan W.R."/>
            <person name="Tartar A."/>
        </authorList>
    </citation>
    <scope>NUCLEOTIDE SEQUENCE</scope>
    <source>
        <strain evidence="1">ARSEF 373</strain>
    </source>
</reference>
<name>A0AAV2Z5T6_9STRA</name>
<reference evidence="1" key="2">
    <citation type="journal article" date="2023" name="Microbiol Resour">
        <title>Decontamination and Annotation of the Draft Genome Sequence of the Oomycete Lagenidium giganteum ARSEF 373.</title>
        <authorList>
            <person name="Morgan W.R."/>
            <person name="Tartar A."/>
        </authorList>
    </citation>
    <scope>NUCLEOTIDE SEQUENCE</scope>
    <source>
        <strain evidence="1">ARSEF 373</strain>
    </source>
</reference>
<accession>A0AAV2Z5T6</accession>
<dbReference type="EMBL" id="DAKRPA010000059">
    <property type="protein sequence ID" value="DBA00723.1"/>
    <property type="molecule type" value="Genomic_DNA"/>
</dbReference>
<proteinExistence type="predicted"/>
<keyword evidence="2" id="KW-1185">Reference proteome</keyword>
<evidence type="ECO:0000313" key="2">
    <source>
        <dbReference type="Proteomes" id="UP001146120"/>
    </source>
</evidence>
<dbReference type="AlphaFoldDB" id="A0AAV2Z5T6"/>
<organism evidence="1 2">
    <name type="scientific">Lagenidium giganteum</name>
    <dbReference type="NCBI Taxonomy" id="4803"/>
    <lineage>
        <taxon>Eukaryota</taxon>
        <taxon>Sar</taxon>
        <taxon>Stramenopiles</taxon>
        <taxon>Oomycota</taxon>
        <taxon>Peronosporomycetes</taxon>
        <taxon>Pythiales</taxon>
        <taxon>Pythiaceae</taxon>
    </lineage>
</organism>
<evidence type="ECO:0000313" key="1">
    <source>
        <dbReference type="EMBL" id="DBA00723.1"/>
    </source>
</evidence>